<dbReference type="Pfam" id="PF01381">
    <property type="entry name" value="HTH_3"/>
    <property type="match status" value="1"/>
</dbReference>
<gene>
    <name evidence="2" type="ORF">ACFQ0E_01060</name>
</gene>
<reference evidence="3" key="1">
    <citation type="journal article" date="2019" name="Int. J. Syst. Evol. Microbiol.">
        <title>The Global Catalogue of Microorganisms (GCM) 10K type strain sequencing project: providing services to taxonomists for standard genome sequencing and annotation.</title>
        <authorList>
            <consortium name="The Broad Institute Genomics Platform"/>
            <consortium name="The Broad Institute Genome Sequencing Center for Infectious Disease"/>
            <person name="Wu L."/>
            <person name="Ma J."/>
        </authorList>
    </citation>
    <scope>NUCLEOTIDE SEQUENCE [LARGE SCALE GENOMIC DNA]</scope>
    <source>
        <strain evidence="3">CCUG 55585</strain>
    </source>
</reference>
<dbReference type="InterPro" id="IPR001387">
    <property type="entry name" value="Cro/C1-type_HTH"/>
</dbReference>
<name>A0ABW2Y6Z8_9GAMM</name>
<dbReference type="CDD" id="cd00093">
    <property type="entry name" value="HTH_XRE"/>
    <property type="match status" value="1"/>
</dbReference>
<evidence type="ECO:0000259" key="1">
    <source>
        <dbReference type="PROSITE" id="PS50943"/>
    </source>
</evidence>
<evidence type="ECO:0000313" key="3">
    <source>
        <dbReference type="Proteomes" id="UP001597110"/>
    </source>
</evidence>
<dbReference type="PROSITE" id="PS50943">
    <property type="entry name" value="HTH_CROC1"/>
    <property type="match status" value="1"/>
</dbReference>
<evidence type="ECO:0000313" key="2">
    <source>
        <dbReference type="EMBL" id="MFD0724177.1"/>
    </source>
</evidence>
<dbReference type="RefSeq" id="WP_137850261.1">
    <property type="nucleotide sequence ID" value="NZ_JBHTIF010000001.1"/>
</dbReference>
<dbReference type="EMBL" id="JBHTIF010000001">
    <property type="protein sequence ID" value="MFD0724177.1"/>
    <property type="molecule type" value="Genomic_DNA"/>
</dbReference>
<dbReference type="InterPro" id="IPR010982">
    <property type="entry name" value="Lambda_DNA-bd_dom_sf"/>
</dbReference>
<proteinExistence type="predicted"/>
<organism evidence="2 3">
    <name type="scientific">Lysobacter brunescens</name>
    <dbReference type="NCBI Taxonomy" id="262323"/>
    <lineage>
        <taxon>Bacteria</taxon>
        <taxon>Pseudomonadati</taxon>
        <taxon>Pseudomonadota</taxon>
        <taxon>Gammaproteobacteria</taxon>
        <taxon>Lysobacterales</taxon>
        <taxon>Lysobacteraceae</taxon>
        <taxon>Lysobacter</taxon>
    </lineage>
</organism>
<feature type="domain" description="HTH cro/C1-type" evidence="1">
    <location>
        <begin position="40"/>
        <end position="74"/>
    </location>
</feature>
<dbReference type="Proteomes" id="UP001597110">
    <property type="component" value="Unassembled WGS sequence"/>
</dbReference>
<dbReference type="Gene3D" id="1.10.260.40">
    <property type="entry name" value="lambda repressor-like DNA-binding domains"/>
    <property type="match status" value="1"/>
</dbReference>
<comment type="caution">
    <text evidence="2">The sequence shown here is derived from an EMBL/GenBank/DDBJ whole genome shotgun (WGS) entry which is preliminary data.</text>
</comment>
<keyword evidence="3" id="KW-1185">Reference proteome</keyword>
<protein>
    <submittedName>
        <fullName evidence="2">Helix-turn-helix domain-containing protein</fullName>
    </submittedName>
</protein>
<dbReference type="SUPFAM" id="SSF47413">
    <property type="entry name" value="lambda repressor-like DNA-binding domains"/>
    <property type="match status" value="1"/>
</dbReference>
<sequence length="134" mass="15029">MKTEQDAFSERLRAGLRQAGMSESPAELVRLLARFGGEPVSQQAVSGWLNGRAMPRQANLRALARMLSIEPQQLQFGDDKRVREARGEWKVNPHDQLAIEAFLKLPAAQRKLVRNLIEELARHVAPGKAAKKPR</sequence>
<accession>A0ABW2Y6Z8</accession>